<evidence type="ECO:0000259" key="1">
    <source>
        <dbReference type="PROSITE" id="PS51379"/>
    </source>
</evidence>
<dbReference type="GO" id="GO:0006430">
    <property type="term" value="P:lysyl-tRNA aminoacylation"/>
    <property type="evidence" value="ECO:0007669"/>
    <property type="project" value="InterPro"/>
</dbReference>
<dbReference type="Gene3D" id="3.40.50.300">
    <property type="entry name" value="P-loop containing nucleotide triphosphate hydrolases"/>
    <property type="match status" value="1"/>
</dbReference>
<dbReference type="GO" id="GO:0004824">
    <property type="term" value="F:lysine-tRNA ligase activity"/>
    <property type="evidence" value="ECO:0007669"/>
    <property type="project" value="InterPro"/>
</dbReference>
<gene>
    <name evidence="2" type="ORF">S01H4_15118</name>
</gene>
<dbReference type="InterPro" id="IPR002904">
    <property type="entry name" value="Lys-tRNA-ligase"/>
</dbReference>
<comment type="caution">
    <text evidence="2">The sequence shown here is derived from an EMBL/GenBank/DDBJ whole genome shotgun (WGS) entry which is preliminary data.</text>
</comment>
<dbReference type="PROSITE" id="PS00198">
    <property type="entry name" value="4FE4S_FER_1"/>
    <property type="match status" value="1"/>
</dbReference>
<dbReference type="EMBL" id="BART01006622">
    <property type="protein sequence ID" value="GAG66932.1"/>
    <property type="molecule type" value="Genomic_DNA"/>
</dbReference>
<feature type="non-terminal residue" evidence="2">
    <location>
        <position position="211"/>
    </location>
</feature>
<dbReference type="Pfam" id="PF00037">
    <property type="entry name" value="Fer4"/>
    <property type="match status" value="1"/>
</dbReference>
<dbReference type="GO" id="GO:0005524">
    <property type="term" value="F:ATP binding"/>
    <property type="evidence" value="ECO:0007669"/>
    <property type="project" value="InterPro"/>
</dbReference>
<proteinExistence type="predicted"/>
<organism evidence="2">
    <name type="scientific">marine sediment metagenome</name>
    <dbReference type="NCBI Taxonomy" id="412755"/>
    <lineage>
        <taxon>unclassified sequences</taxon>
        <taxon>metagenomes</taxon>
        <taxon>ecological metagenomes</taxon>
    </lineage>
</organism>
<dbReference type="SUPFAM" id="SSF52540">
    <property type="entry name" value="P-loop containing nucleoside triphosphate hydrolases"/>
    <property type="match status" value="1"/>
</dbReference>
<dbReference type="SUPFAM" id="SSF54862">
    <property type="entry name" value="4Fe-4S ferredoxins"/>
    <property type="match status" value="1"/>
</dbReference>
<dbReference type="InterPro" id="IPR007209">
    <property type="entry name" value="RNaseL-inhib-like_metal-bd_dom"/>
</dbReference>
<dbReference type="Pfam" id="PF01921">
    <property type="entry name" value="tRNA-synt_1f"/>
    <property type="match status" value="1"/>
</dbReference>
<dbReference type="PANTHER" id="PTHR19248">
    <property type="entry name" value="ATP-BINDING TRANSPORT PROTEIN-RELATED"/>
    <property type="match status" value="1"/>
</dbReference>
<reference evidence="2" key="1">
    <citation type="journal article" date="2014" name="Front. Microbiol.">
        <title>High frequency of phylogenetically diverse reductive dehalogenase-homologous genes in deep subseafloor sedimentary metagenomes.</title>
        <authorList>
            <person name="Kawai M."/>
            <person name="Futagami T."/>
            <person name="Toyoda A."/>
            <person name="Takaki Y."/>
            <person name="Nishi S."/>
            <person name="Hori S."/>
            <person name="Arai W."/>
            <person name="Tsubouchi T."/>
            <person name="Morono Y."/>
            <person name="Uchiyama I."/>
            <person name="Ito T."/>
            <person name="Fujiyama A."/>
            <person name="Inagaki F."/>
            <person name="Takami H."/>
        </authorList>
    </citation>
    <scope>NUCLEOTIDE SEQUENCE</scope>
    <source>
        <strain evidence="2">Expedition CK06-06</strain>
    </source>
</reference>
<dbReference type="Pfam" id="PF04068">
    <property type="entry name" value="Fer4_RLI"/>
    <property type="match status" value="1"/>
</dbReference>
<dbReference type="GO" id="GO:0005737">
    <property type="term" value="C:cytoplasm"/>
    <property type="evidence" value="ECO:0007669"/>
    <property type="project" value="InterPro"/>
</dbReference>
<dbReference type="InterPro" id="IPR013283">
    <property type="entry name" value="RLI1"/>
</dbReference>
<accession>X1AAA5</accession>
<dbReference type="InterPro" id="IPR017900">
    <property type="entry name" value="4Fe4S_Fe_S_CS"/>
</dbReference>
<dbReference type="AlphaFoldDB" id="X1AAA5"/>
<dbReference type="InterPro" id="IPR017896">
    <property type="entry name" value="4Fe4S_Fe-S-bd"/>
</dbReference>
<evidence type="ECO:0000313" key="2">
    <source>
        <dbReference type="EMBL" id="GAG66932.1"/>
    </source>
</evidence>
<protein>
    <recommendedName>
        <fullName evidence="1">4Fe-4S ferredoxin-type domain-containing protein</fullName>
    </recommendedName>
</protein>
<sequence length="211" mass="24177">MRIAVLSKDRCKPDKCSPFGEKPCIKYCPKVRTGDETIVLSPNGKYVEITESLCTGCGICIKKCPFNAISIINLPDPLKNQITYRYGPDQFSLFRMAIPKKGKVLGLIGQNGIGKSTMLSILSGDLKMNLGKFNEWLRLGNKDMKTSKGIVFTPKQYMELADPEIYRMLILRTNPMKHISLRMEEIPQYQDYYDKMENIFYRLVEPESKEE</sequence>
<dbReference type="GO" id="GO:0016887">
    <property type="term" value="F:ATP hydrolysis activity"/>
    <property type="evidence" value="ECO:0007669"/>
    <property type="project" value="InterPro"/>
</dbReference>
<feature type="domain" description="4Fe-4S ferredoxin-type" evidence="1">
    <location>
        <begin position="45"/>
        <end position="74"/>
    </location>
</feature>
<name>X1AAA5_9ZZZZ</name>
<dbReference type="PRINTS" id="PR01868">
    <property type="entry name" value="ABCEFAMILY"/>
</dbReference>
<dbReference type="InterPro" id="IPR027417">
    <property type="entry name" value="P-loop_NTPase"/>
</dbReference>
<dbReference type="PROSITE" id="PS51379">
    <property type="entry name" value="4FE4S_FER_2"/>
    <property type="match status" value="1"/>
</dbReference>